<dbReference type="PROSITE" id="PS50090">
    <property type="entry name" value="MYB_LIKE"/>
    <property type="match status" value="1"/>
</dbReference>
<keyword evidence="6" id="KW-1185">Reference proteome</keyword>
<reference evidence="5 6" key="1">
    <citation type="submission" date="2021-04" db="EMBL/GenBank/DDBJ databases">
        <authorList>
            <person name="Bliznina A."/>
        </authorList>
    </citation>
    <scope>NUCLEOTIDE SEQUENCE [LARGE SCALE GENOMIC DNA]</scope>
</reference>
<feature type="region of interest" description="Disordered" evidence="1">
    <location>
        <begin position="873"/>
        <end position="968"/>
    </location>
</feature>
<feature type="compositionally biased region" description="Basic residues" evidence="1">
    <location>
        <begin position="720"/>
        <end position="734"/>
    </location>
</feature>
<gene>
    <name evidence="5" type="ORF">OKIOD_LOCUS12696</name>
</gene>
<dbReference type="InterPro" id="IPR009057">
    <property type="entry name" value="Homeodomain-like_sf"/>
</dbReference>
<organism evidence="5 6">
    <name type="scientific">Oikopleura dioica</name>
    <name type="common">Tunicate</name>
    <dbReference type="NCBI Taxonomy" id="34765"/>
    <lineage>
        <taxon>Eukaryota</taxon>
        <taxon>Metazoa</taxon>
        <taxon>Chordata</taxon>
        <taxon>Tunicata</taxon>
        <taxon>Appendicularia</taxon>
        <taxon>Copelata</taxon>
        <taxon>Oikopleuridae</taxon>
        <taxon>Oikopleura</taxon>
    </lineage>
</organism>
<feature type="compositionally biased region" description="Basic and acidic residues" evidence="1">
    <location>
        <begin position="1250"/>
        <end position="1264"/>
    </location>
</feature>
<evidence type="ECO:0000256" key="1">
    <source>
        <dbReference type="SAM" id="MobiDB-lite"/>
    </source>
</evidence>
<feature type="region of interest" description="Disordered" evidence="1">
    <location>
        <begin position="634"/>
        <end position="682"/>
    </location>
</feature>
<feature type="region of interest" description="Disordered" evidence="1">
    <location>
        <begin position="390"/>
        <end position="452"/>
    </location>
</feature>
<protein>
    <submittedName>
        <fullName evidence="5">Oidioi.mRNA.OKI2018_I69.chr1.g3931.t1.cds</fullName>
    </submittedName>
</protein>
<proteinExistence type="predicted"/>
<dbReference type="InterPro" id="IPR017930">
    <property type="entry name" value="Myb_dom"/>
</dbReference>
<feature type="region of interest" description="Disordered" evidence="1">
    <location>
        <begin position="711"/>
        <end position="742"/>
    </location>
</feature>
<feature type="compositionally biased region" description="Low complexity" evidence="1">
    <location>
        <begin position="437"/>
        <end position="446"/>
    </location>
</feature>
<feature type="region of interest" description="Disordered" evidence="1">
    <location>
        <begin position="292"/>
        <end position="377"/>
    </location>
</feature>
<feature type="compositionally biased region" description="Polar residues" evidence="1">
    <location>
        <begin position="1065"/>
        <end position="1077"/>
    </location>
</feature>
<evidence type="ECO:0000313" key="5">
    <source>
        <dbReference type="EMBL" id="CAG5108739.1"/>
    </source>
</evidence>
<evidence type="ECO:0000259" key="2">
    <source>
        <dbReference type="PROSITE" id="PS50090"/>
    </source>
</evidence>
<dbReference type="PROSITE" id="PS50106">
    <property type="entry name" value="PDZ"/>
    <property type="match status" value="1"/>
</dbReference>
<feature type="domain" description="PDZ" evidence="3">
    <location>
        <begin position="978"/>
        <end position="1035"/>
    </location>
</feature>
<dbReference type="InterPro" id="IPR001005">
    <property type="entry name" value="SANT/Myb"/>
</dbReference>
<dbReference type="InterPro" id="IPR036034">
    <property type="entry name" value="PDZ_sf"/>
</dbReference>
<feature type="compositionally biased region" description="Polar residues" evidence="1">
    <location>
        <begin position="332"/>
        <end position="355"/>
    </location>
</feature>
<evidence type="ECO:0000313" key="6">
    <source>
        <dbReference type="Proteomes" id="UP001158576"/>
    </source>
</evidence>
<evidence type="ECO:0000259" key="4">
    <source>
        <dbReference type="PROSITE" id="PS51294"/>
    </source>
</evidence>
<feature type="compositionally biased region" description="Polar residues" evidence="1">
    <location>
        <begin position="1194"/>
        <end position="1213"/>
    </location>
</feature>
<feature type="region of interest" description="Disordered" evidence="1">
    <location>
        <begin position="467"/>
        <end position="621"/>
    </location>
</feature>
<dbReference type="SUPFAM" id="SSF46689">
    <property type="entry name" value="Homeodomain-like"/>
    <property type="match status" value="1"/>
</dbReference>
<sequence>MNCLVKEVFFISNILQFEMIHFIGQLQYYIHFEISETSWAVFAEKAISAPDEYFDEPLSFAAAGNAAGKVTQWEISGKDIFDLDYDIDDSIECIPDRKTNRPKPEVVYLFKDMVDFCDTANDEMMKVSHSLYAALLIHEPLHSLVEQFERLFPELRLSGFREKLEPRCASLFAAESISLTMIEVVDSLLSAAFPSVELFFSFLIPLLPASNLLRPHATRRCSRAIVGKRNPGLCHALLYLAEEPEQPMIMAPQLMLANSAHMPGMAGAPNPFGQPEIGLPAKLIRQCAIGLRMKRKESDESPSSGRSGRKESDESPSSGRSGRIKQPVSAASVKTSQKDSQGSKNEPARTRSSQIHVHLTPEKSQATTQESLEDSQRLSQLSRYEMMERAAEFSQPSPYFKSPEKTSNNSKLASDLDPDQPTPISDDPLEGIEKLTQAALASSQSSENTLRSEEGIAGISVSFSGELFNDEVPSDPEISLSVSGELFDDELQPMDTTQISQQEEDEGNSSQGSSVYETPEKSLPKTPSKTDQSAPASPPQPPRKLRRSLFNENQEEPMDTPEIIMASSGDTTGRSKKVEMKDSWSQVSGETLRETEGRKRRTHDVQNLCAEESQGERNQTQRVGDLLNHSALVLDSQQSAQTTQAQHESTSATQIQPRQKSQGTNKIYFPPPTSSTLKQASATQKTFDEDLDDDYFAKLKSPTRNADIKKINKQADQAKQQKRVNRRMPRSRAKPTRDEVKKSVAEACRKAQAGGISRRLELARAFISRRNRARDSSDPLNRELENATSWEPKVPNANFSQKRVNRKMPRSTAKPTRDEVKESVAKACRKLQAGSIKQRLEFARAFILRRKRDPNDPLERELEKATSWEPKVPKVNFSKPVPGSSSRFKKRLPVAEKLAKEKPTPSKSKASKSLTKELSAKPKGKRNDEAENQPTCSKNLTPPAMPQDVDLSSFLDSSEDEEVRREVSREECDEKTIIIKDAKNIQGRIGFRLNESSEAGIYINGIIPGSAADKAGLRVGDTLICFNGVKCSVKSKIKLSMLRIVIAETATEDFEFKVIRDVSDQYSQEENVDTSEVSDIPDAEPAKEKPGPSKSKSSESQSQERSQPREEQESAHNWSQQVLFDESPEDRQALSPEYDQSPPAPIDREDVRESMFPTSKKRKLQTPEKDAQGEASAKVQAAKRSKHEKENITPKKSASKPTTLTPAVDNTNVRRPGRDALSEISDLSSAFDNDSPIRGVGKMKQSQKKATKEKSAKLRHDEPTCSKNLTPPAMPPDADLSSFLDSSEDEEVPRPQSRPRRSNRSPTASMPKLTKSRSPEKSPSPSKSKKKPISMKKNAVKTRRRNPRPESIASNQREESDESSRPATRAASSRKASRAASSQITKICANKEFAPVVQDSKRKNWTDDEDAKLIEGLNQYGKDWKTIEKKFFRRSKRTNVQLKDRHRVLLDKGDPRVKEKY</sequence>
<dbReference type="SMART" id="SM00717">
    <property type="entry name" value="SANT"/>
    <property type="match status" value="1"/>
</dbReference>
<feature type="compositionally biased region" description="Basic residues" evidence="1">
    <location>
        <begin position="1327"/>
        <end position="1346"/>
    </location>
</feature>
<feature type="compositionally biased region" description="Polar residues" evidence="1">
    <location>
        <begin position="655"/>
        <end position="665"/>
    </location>
</feature>
<feature type="compositionally biased region" description="Basic and acidic residues" evidence="1">
    <location>
        <begin position="914"/>
        <end position="929"/>
    </location>
</feature>
<dbReference type="PROSITE" id="PS51294">
    <property type="entry name" value="HTH_MYB"/>
    <property type="match status" value="1"/>
</dbReference>
<feature type="region of interest" description="Disordered" evidence="1">
    <location>
        <begin position="802"/>
        <end position="821"/>
    </location>
</feature>
<evidence type="ECO:0000259" key="3">
    <source>
        <dbReference type="PROSITE" id="PS50106"/>
    </source>
</evidence>
<feature type="region of interest" description="Disordered" evidence="1">
    <location>
        <begin position="1065"/>
        <end position="1404"/>
    </location>
</feature>
<dbReference type="CDD" id="cd11660">
    <property type="entry name" value="SANT_TRF"/>
    <property type="match status" value="1"/>
</dbReference>
<feature type="compositionally biased region" description="Low complexity" evidence="1">
    <location>
        <begin position="1365"/>
        <end position="1382"/>
    </location>
</feature>
<dbReference type="EMBL" id="OU015566">
    <property type="protein sequence ID" value="CAG5108739.1"/>
    <property type="molecule type" value="Genomic_DNA"/>
</dbReference>
<dbReference type="InterPro" id="IPR001478">
    <property type="entry name" value="PDZ"/>
</dbReference>
<feature type="domain" description="Myb-like" evidence="2">
    <location>
        <begin position="1397"/>
        <end position="1450"/>
    </location>
</feature>
<dbReference type="SMART" id="SM00228">
    <property type="entry name" value="PDZ"/>
    <property type="match status" value="1"/>
</dbReference>
<feature type="domain" description="HTH myb-type" evidence="4">
    <location>
        <begin position="1401"/>
        <end position="1454"/>
    </location>
</feature>
<dbReference type="Gene3D" id="1.10.10.60">
    <property type="entry name" value="Homeodomain-like"/>
    <property type="match status" value="1"/>
</dbReference>
<dbReference type="Pfam" id="PF00249">
    <property type="entry name" value="Myb_DNA-binding"/>
    <property type="match status" value="1"/>
</dbReference>
<dbReference type="Proteomes" id="UP001158576">
    <property type="component" value="Chromosome 1"/>
</dbReference>
<feature type="compositionally biased region" description="Low complexity" evidence="1">
    <location>
        <begin position="636"/>
        <end position="654"/>
    </location>
</feature>
<dbReference type="Pfam" id="PF04130">
    <property type="entry name" value="GCP_C_terminal"/>
    <property type="match status" value="1"/>
</dbReference>
<dbReference type="SUPFAM" id="SSF50156">
    <property type="entry name" value="PDZ domain-like"/>
    <property type="match status" value="1"/>
</dbReference>
<name>A0ABN7SZX9_OIKDI</name>
<accession>A0ABN7SZX9</accession>
<feature type="compositionally biased region" description="Low complexity" evidence="1">
    <location>
        <begin position="1092"/>
        <end position="1105"/>
    </location>
</feature>
<dbReference type="InterPro" id="IPR040457">
    <property type="entry name" value="GCP_C"/>
</dbReference>
<dbReference type="Gene3D" id="2.30.42.10">
    <property type="match status" value="1"/>
</dbReference>
<dbReference type="Pfam" id="PF00595">
    <property type="entry name" value="PDZ"/>
    <property type="match status" value="1"/>
</dbReference>
<feature type="compositionally biased region" description="Basic and acidic residues" evidence="1">
    <location>
        <begin position="893"/>
        <end position="904"/>
    </location>
</feature>